<feature type="region of interest" description="Disordered" evidence="3">
    <location>
        <begin position="92"/>
        <end position="111"/>
    </location>
</feature>
<dbReference type="EMBL" id="JAUTWS010000068">
    <property type="protein sequence ID" value="MDO9713063.1"/>
    <property type="molecule type" value="Genomic_DNA"/>
</dbReference>
<dbReference type="InterPro" id="IPR000674">
    <property type="entry name" value="Ald_Oxase/Xan_DH_a/b"/>
</dbReference>
<dbReference type="InterPro" id="IPR008274">
    <property type="entry name" value="AldOxase/xan_DH_MoCoBD1"/>
</dbReference>
<dbReference type="InterPro" id="IPR016208">
    <property type="entry name" value="Ald_Oxase/xanthine_DH-like"/>
</dbReference>
<dbReference type="PANTHER" id="PTHR11908:SF132">
    <property type="entry name" value="ALDEHYDE OXIDASE 1-RELATED"/>
    <property type="match status" value="1"/>
</dbReference>
<keyword evidence="1" id="KW-0500">Molybdenum</keyword>
<dbReference type="SMART" id="SM01008">
    <property type="entry name" value="Ald_Xan_dh_C"/>
    <property type="match status" value="1"/>
</dbReference>
<sequence length="788" mass="83414">MDLPLDVTSLSEGKFAVGQPVARKEDPVLLRGEGRYTDDLSLPDQLHAVMLRSPIAHGVLGPLDLDEARSMPGVVAIVTAAELAAAGIRTMPAATGKNRDGSSTPRPAQSTLATGRVRYVGEPIAMIVAASAAEARDAAEVILPEIEALPAVTTASEAAAPGAPLLHEAAPGNLCLDFHYGDTDKVAAAFAAATHVTRLSLRNNRVVVCPMEPRSAIGEYDAATGRFVLRLGCQGVFGQRALIASVLGVPVEKVRVLTGNVGGSFGMKASCYPEYICLLHAARLLGRPVRWTDARTESFLSDSHGRDHEMICELALAADGRFLALRVTGYGNLGAWLSNATTIPPTLNTVKNIIGVYATPLVEVSTRCLFSNTTPVGAYRGAGRPEGNYYMERLVETAAREMGIDSLELRRRNHIRPGQMPYRAPSGMVYDDGDFPTVLAKALRAADWSGYAARQAESESRGRLRGRGVGQYLEVTADAGNEMGGIRFEPDGSVTIITGTLDYGQGHASPFAQVLAGRLGIPFDRIRLLQGDSDEMLAGGGTGGSRSMMQSGGAILEASDLVVERGKRLAAHRLEVDAADVEFHRGRFTVVGTDIGVSILDLASWVRSAENLPEDLPRTLDVSHVFKGVPSAFPNGCHIAEVEVDPETGIVELVRYATVNDFGVLVNPMLVAGQAHGGIAQGFGQALMERVNYDEAGQPLTGSYMDYGLPRAGDLPDFGFESHPVPARTNPLGVKGCGEAGCAGSLPAVVNALVDALSVFGVTHIDMPATPERVWQAIADARGLQRTG</sequence>
<protein>
    <submittedName>
        <fullName evidence="5">Xanthine dehydrogenase family protein molybdopterin-binding subunit</fullName>
    </submittedName>
</protein>
<feature type="compositionally biased region" description="Polar residues" evidence="3">
    <location>
        <begin position="101"/>
        <end position="111"/>
    </location>
</feature>
<dbReference type="Pfam" id="PF20256">
    <property type="entry name" value="MoCoBD_2"/>
    <property type="match status" value="1"/>
</dbReference>
<dbReference type="PANTHER" id="PTHR11908">
    <property type="entry name" value="XANTHINE DEHYDROGENASE"/>
    <property type="match status" value="1"/>
</dbReference>
<dbReference type="Pfam" id="PF01315">
    <property type="entry name" value="Ald_Xan_dh_C"/>
    <property type="match status" value="1"/>
</dbReference>
<organism evidence="5 6">
    <name type="scientific">Paracraurococcus lichenis</name>
    <dbReference type="NCBI Taxonomy" id="3064888"/>
    <lineage>
        <taxon>Bacteria</taxon>
        <taxon>Pseudomonadati</taxon>
        <taxon>Pseudomonadota</taxon>
        <taxon>Alphaproteobacteria</taxon>
        <taxon>Acetobacterales</taxon>
        <taxon>Roseomonadaceae</taxon>
        <taxon>Paracraurococcus</taxon>
    </lineage>
</organism>
<reference evidence="5 6" key="1">
    <citation type="submission" date="2023-08" db="EMBL/GenBank/DDBJ databases">
        <title>The draft genome sequence of Paracraurococcus sp. LOR1-02.</title>
        <authorList>
            <person name="Kingkaew E."/>
            <person name="Tanasupawat S."/>
        </authorList>
    </citation>
    <scope>NUCLEOTIDE SEQUENCE [LARGE SCALE GENOMIC DNA]</scope>
    <source>
        <strain evidence="5 6">LOR1-02</strain>
    </source>
</reference>
<gene>
    <name evidence="5" type="ORF">Q7A36_32340</name>
</gene>
<accession>A0ABT9EAQ4</accession>
<dbReference type="InterPro" id="IPR037165">
    <property type="entry name" value="AldOxase/xan_DH_Mopterin-bd_sf"/>
</dbReference>
<keyword evidence="2" id="KW-0560">Oxidoreductase</keyword>
<evidence type="ECO:0000313" key="5">
    <source>
        <dbReference type="EMBL" id="MDO9713063.1"/>
    </source>
</evidence>
<evidence type="ECO:0000256" key="2">
    <source>
        <dbReference type="ARBA" id="ARBA00023002"/>
    </source>
</evidence>
<dbReference type="RefSeq" id="WP_305107923.1">
    <property type="nucleotide sequence ID" value="NZ_JAUTWS010000068.1"/>
</dbReference>
<keyword evidence="6" id="KW-1185">Reference proteome</keyword>
<dbReference type="Proteomes" id="UP001243009">
    <property type="component" value="Unassembled WGS sequence"/>
</dbReference>
<comment type="caution">
    <text evidence="5">The sequence shown here is derived from an EMBL/GenBank/DDBJ whole genome shotgun (WGS) entry which is preliminary data.</text>
</comment>
<evidence type="ECO:0000256" key="1">
    <source>
        <dbReference type="ARBA" id="ARBA00022505"/>
    </source>
</evidence>
<evidence type="ECO:0000259" key="4">
    <source>
        <dbReference type="SMART" id="SM01008"/>
    </source>
</evidence>
<dbReference type="SUPFAM" id="SSF56003">
    <property type="entry name" value="Molybdenum cofactor-binding domain"/>
    <property type="match status" value="1"/>
</dbReference>
<dbReference type="InterPro" id="IPR046867">
    <property type="entry name" value="AldOxase/xan_DH_MoCoBD2"/>
</dbReference>
<evidence type="ECO:0000256" key="3">
    <source>
        <dbReference type="SAM" id="MobiDB-lite"/>
    </source>
</evidence>
<name>A0ABT9EAQ4_9PROT</name>
<dbReference type="SUPFAM" id="SSF54665">
    <property type="entry name" value="CO dehydrogenase molybdoprotein N-domain-like"/>
    <property type="match status" value="1"/>
</dbReference>
<evidence type="ECO:0000313" key="6">
    <source>
        <dbReference type="Proteomes" id="UP001243009"/>
    </source>
</evidence>
<dbReference type="InterPro" id="IPR036856">
    <property type="entry name" value="Ald_Oxase/Xan_DH_a/b_sf"/>
</dbReference>
<dbReference type="Gene3D" id="3.30.365.10">
    <property type="entry name" value="Aldehyde oxidase/xanthine dehydrogenase, molybdopterin binding domain"/>
    <property type="match status" value="4"/>
</dbReference>
<dbReference type="Pfam" id="PF02738">
    <property type="entry name" value="MoCoBD_1"/>
    <property type="match status" value="1"/>
</dbReference>
<feature type="domain" description="Aldehyde oxidase/xanthine dehydrogenase a/b hammerhead" evidence="4">
    <location>
        <begin position="31"/>
        <end position="150"/>
    </location>
</feature>
<proteinExistence type="predicted"/>
<dbReference type="Gene3D" id="3.90.1170.50">
    <property type="entry name" value="Aldehyde oxidase/xanthine dehydrogenase, a/b hammerhead"/>
    <property type="match status" value="1"/>
</dbReference>